<proteinExistence type="predicted"/>
<dbReference type="AlphaFoldDB" id="A0A0N4ZBN6"/>
<dbReference type="Proteomes" id="UP000038045">
    <property type="component" value="Unplaced"/>
</dbReference>
<dbReference type="WBParaSite" id="PTRK_0000494600.1">
    <property type="protein sequence ID" value="PTRK_0000494600.1"/>
    <property type="gene ID" value="PTRK_0000494600"/>
</dbReference>
<protein>
    <submittedName>
        <fullName evidence="2">TPR_REGION domain-containing protein</fullName>
    </submittedName>
</protein>
<keyword evidence="1" id="KW-1185">Reference proteome</keyword>
<reference evidence="2" key="1">
    <citation type="submission" date="2017-02" db="UniProtKB">
        <authorList>
            <consortium name="WormBaseParasite"/>
        </authorList>
    </citation>
    <scope>IDENTIFICATION</scope>
</reference>
<evidence type="ECO:0000313" key="2">
    <source>
        <dbReference type="WBParaSite" id="PTRK_0000494600.1"/>
    </source>
</evidence>
<sequence length="100" mass="11554">MIQNNNLADDIEPFRALGHIFNTTKIQCAYFVALNEYDNAITEINAAFDTFIDLMDSHKRMDLEYFQIQAWYHELLEDKEKILDKAKAATADCVSDESSQ</sequence>
<name>A0A0N4ZBN6_PARTI</name>
<organism evidence="1 2">
    <name type="scientific">Parastrongyloides trichosuri</name>
    <name type="common">Possum-specific nematode worm</name>
    <dbReference type="NCBI Taxonomy" id="131310"/>
    <lineage>
        <taxon>Eukaryota</taxon>
        <taxon>Metazoa</taxon>
        <taxon>Ecdysozoa</taxon>
        <taxon>Nematoda</taxon>
        <taxon>Chromadorea</taxon>
        <taxon>Rhabditida</taxon>
        <taxon>Tylenchina</taxon>
        <taxon>Panagrolaimomorpha</taxon>
        <taxon>Strongyloidoidea</taxon>
        <taxon>Strongyloididae</taxon>
        <taxon>Parastrongyloides</taxon>
    </lineage>
</organism>
<evidence type="ECO:0000313" key="1">
    <source>
        <dbReference type="Proteomes" id="UP000038045"/>
    </source>
</evidence>
<accession>A0A0N4ZBN6</accession>